<feature type="transmembrane region" description="Helical" evidence="7">
    <location>
        <begin position="213"/>
        <end position="237"/>
    </location>
</feature>
<feature type="transmembrane region" description="Helical" evidence="7">
    <location>
        <begin position="277"/>
        <end position="301"/>
    </location>
</feature>
<comment type="caution">
    <text evidence="9">The sequence shown here is derived from an EMBL/GenBank/DDBJ whole genome shotgun (WGS) entry which is preliminary data.</text>
</comment>
<evidence type="ECO:0000256" key="3">
    <source>
        <dbReference type="ARBA" id="ARBA00022475"/>
    </source>
</evidence>
<feature type="transmembrane region" description="Helical" evidence="7">
    <location>
        <begin position="119"/>
        <end position="138"/>
    </location>
</feature>
<dbReference type="AlphaFoldDB" id="A0A9D1SQV8"/>
<evidence type="ECO:0000256" key="6">
    <source>
        <dbReference type="ARBA" id="ARBA00023136"/>
    </source>
</evidence>
<evidence type="ECO:0000256" key="4">
    <source>
        <dbReference type="ARBA" id="ARBA00022692"/>
    </source>
</evidence>
<dbReference type="SUPFAM" id="SSF161098">
    <property type="entry name" value="MetI-like"/>
    <property type="match status" value="1"/>
</dbReference>
<protein>
    <submittedName>
        <fullName evidence="9">Sugar ABC transporter permease</fullName>
    </submittedName>
</protein>
<dbReference type="InterPro" id="IPR035906">
    <property type="entry name" value="MetI-like_sf"/>
</dbReference>
<dbReference type="Proteomes" id="UP000886852">
    <property type="component" value="Unassembled WGS sequence"/>
</dbReference>
<feature type="domain" description="ABC transmembrane type-1" evidence="8">
    <location>
        <begin position="81"/>
        <end position="298"/>
    </location>
</feature>
<dbReference type="CDD" id="cd06261">
    <property type="entry name" value="TM_PBP2"/>
    <property type="match status" value="1"/>
</dbReference>
<evidence type="ECO:0000256" key="2">
    <source>
        <dbReference type="ARBA" id="ARBA00022448"/>
    </source>
</evidence>
<reference evidence="9" key="1">
    <citation type="submission" date="2020-10" db="EMBL/GenBank/DDBJ databases">
        <authorList>
            <person name="Gilroy R."/>
        </authorList>
    </citation>
    <scope>NUCLEOTIDE SEQUENCE</scope>
    <source>
        <strain evidence="9">ChiHjej12B11-7776</strain>
    </source>
</reference>
<organism evidence="9 10">
    <name type="scientific">Candidatus Fimimonas merdipullorum</name>
    <dbReference type="NCBI Taxonomy" id="2840822"/>
    <lineage>
        <taxon>Bacteria</taxon>
        <taxon>Pseudomonadati</taxon>
        <taxon>Myxococcota</taxon>
        <taxon>Myxococcia</taxon>
        <taxon>Myxococcales</taxon>
        <taxon>Cystobacterineae</taxon>
        <taxon>Myxococcaceae</taxon>
        <taxon>Myxococcaceae incertae sedis</taxon>
        <taxon>Candidatus Fimimonas</taxon>
    </lineage>
</organism>
<evidence type="ECO:0000256" key="7">
    <source>
        <dbReference type="RuleBase" id="RU363032"/>
    </source>
</evidence>
<dbReference type="PANTHER" id="PTHR30193">
    <property type="entry name" value="ABC TRANSPORTER PERMEASE PROTEIN"/>
    <property type="match status" value="1"/>
</dbReference>
<dbReference type="EMBL" id="DVOC01000094">
    <property type="protein sequence ID" value="HIU91422.1"/>
    <property type="molecule type" value="Genomic_DNA"/>
</dbReference>
<keyword evidence="3" id="KW-1003">Cell membrane</keyword>
<evidence type="ECO:0000259" key="8">
    <source>
        <dbReference type="PROSITE" id="PS50928"/>
    </source>
</evidence>
<sequence length="309" mass="33590">MYLNNVYKKRSKAGRAENVSGLLMAIIPVIGFVLFGLIPLVLAFVMAFLEIPGRGGRIEEATFAKLENFEAVLNDRMFWKSIGNTLIMALSLPICIVIALVIAYLLTKKIKGVKVFRSIYFIPYVCCAVAVALMWELIFNQSHGILNAFLGLSRDEAIGWLTDSKYYLPVLIVIGIWSGTAYGIVLYGAALTNVNSSLYEAAKVDGANSFQSFLHITLPAISPTTFYLLVTGLIGALQEFTRPQVIGGGAGGQGPNNDGLTIVFYVYRNAFSYDGTMGIAAAAALILAILILIVTVINFAVSKKWVSYD</sequence>
<name>A0A9D1SQV8_9BACT</name>
<reference evidence="9" key="2">
    <citation type="journal article" date="2021" name="PeerJ">
        <title>Extensive microbial diversity within the chicken gut microbiome revealed by metagenomics and culture.</title>
        <authorList>
            <person name="Gilroy R."/>
            <person name="Ravi A."/>
            <person name="Getino M."/>
            <person name="Pursley I."/>
            <person name="Horton D.L."/>
            <person name="Alikhan N.F."/>
            <person name="Baker D."/>
            <person name="Gharbi K."/>
            <person name="Hall N."/>
            <person name="Watson M."/>
            <person name="Adriaenssens E.M."/>
            <person name="Foster-Nyarko E."/>
            <person name="Jarju S."/>
            <person name="Secka A."/>
            <person name="Antonio M."/>
            <person name="Oren A."/>
            <person name="Chaudhuri R.R."/>
            <person name="La Ragione R."/>
            <person name="Hildebrand F."/>
            <person name="Pallen M.J."/>
        </authorList>
    </citation>
    <scope>NUCLEOTIDE SEQUENCE</scope>
    <source>
        <strain evidence="9">ChiHjej12B11-7776</strain>
    </source>
</reference>
<keyword evidence="4 7" id="KW-0812">Transmembrane</keyword>
<keyword evidence="5 7" id="KW-1133">Transmembrane helix</keyword>
<dbReference type="InterPro" id="IPR051393">
    <property type="entry name" value="ABC_transporter_permease"/>
</dbReference>
<proteinExistence type="inferred from homology"/>
<dbReference type="PROSITE" id="PS50928">
    <property type="entry name" value="ABC_TM1"/>
    <property type="match status" value="1"/>
</dbReference>
<dbReference type="GO" id="GO:0005886">
    <property type="term" value="C:plasma membrane"/>
    <property type="evidence" value="ECO:0007669"/>
    <property type="project" value="UniProtKB-SubCell"/>
</dbReference>
<accession>A0A9D1SQV8</accession>
<dbReference type="PANTHER" id="PTHR30193:SF37">
    <property type="entry name" value="INNER MEMBRANE ABC TRANSPORTER PERMEASE PROTEIN YCJO"/>
    <property type="match status" value="1"/>
</dbReference>
<evidence type="ECO:0000313" key="9">
    <source>
        <dbReference type="EMBL" id="HIU91422.1"/>
    </source>
</evidence>
<keyword evidence="6 7" id="KW-0472">Membrane</keyword>
<dbReference type="InterPro" id="IPR000515">
    <property type="entry name" value="MetI-like"/>
</dbReference>
<dbReference type="Pfam" id="PF00528">
    <property type="entry name" value="BPD_transp_1"/>
    <property type="match status" value="1"/>
</dbReference>
<dbReference type="GO" id="GO:0055085">
    <property type="term" value="P:transmembrane transport"/>
    <property type="evidence" value="ECO:0007669"/>
    <property type="project" value="InterPro"/>
</dbReference>
<dbReference type="Gene3D" id="1.10.3720.10">
    <property type="entry name" value="MetI-like"/>
    <property type="match status" value="1"/>
</dbReference>
<comment type="subcellular location">
    <subcellularLocation>
        <location evidence="1 7">Cell membrane</location>
        <topology evidence="1 7">Multi-pass membrane protein</topology>
    </subcellularLocation>
</comment>
<evidence type="ECO:0000256" key="1">
    <source>
        <dbReference type="ARBA" id="ARBA00004651"/>
    </source>
</evidence>
<feature type="transmembrane region" description="Helical" evidence="7">
    <location>
        <begin position="21"/>
        <end position="49"/>
    </location>
</feature>
<comment type="similarity">
    <text evidence="7">Belongs to the binding-protein-dependent transport system permease family.</text>
</comment>
<feature type="transmembrane region" description="Helical" evidence="7">
    <location>
        <begin position="166"/>
        <end position="192"/>
    </location>
</feature>
<feature type="transmembrane region" description="Helical" evidence="7">
    <location>
        <begin position="86"/>
        <end position="107"/>
    </location>
</feature>
<evidence type="ECO:0000313" key="10">
    <source>
        <dbReference type="Proteomes" id="UP000886852"/>
    </source>
</evidence>
<gene>
    <name evidence="9" type="ORF">IAC72_05390</name>
</gene>
<keyword evidence="2 7" id="KW-0813">Transport</keyword>
<evidence type="ECO:0000256" key="5">
    <source>
        <dbReference type="ARBA" id="ARBA00022989"/>
    </source>
</evidence>